<name>A0A427ASV6_ENSVE</name>
<evidence type="ECO:0000313" key="2">
    <source>
        <dbReference type="Proteomes" id="UP000287651"/>
    </source>
</evidence>
<sequence>MGKHVWIRRKESLIFESQRKRLVPFQLRNKDVIIRRIIENWKPTSVTSIIVAKERHKDKGRERFHIGILVLEGVQKKRAPRLLRQAFPEFERAELYLKCRKGCGQADALYVIACRVARMWLKRTQSQPYGALEDVIAAAKAHEGHQKVPTVDYGKVIQKLQDINERDQVYDEPELQGFVTQSCNNPRAAFEDVSARKEKEESIKERLLKYLNEKGWPQEYTIEDEES</sequence>
<dbReference type="EMBL" id="AMZH03001461">
    <property type="protein sequence ID" value="RRT79227.1"/>
    <property type="molecule type" value="Genomic_DNA"/>
</dbReference>
<comment type="caution">
    <text evidence="1">The sequence shown here is derived from an EMBL/GenBank/DDBJ whole genome shotgun (WGS) entry which is preliminary data.</text>
</comment>
<dbReference type="AlphaFoldDB" id="A0A427ASV6"/>
<organism evidence="1 2">
    <name type="scientific">Ensete ventricosum</name>
    <name type="common">Abyssinian banana</name>
    <name type="synonym">Musa ensete</name>
    <dbReference type="NCBI Taxonomy" id="4639"/>
    <lineage>
        <taxon>Eukaryota</taxon>
        <taxon>Viridiplantae</taxon>
        <taxon>Streptophyta</taxon>
        <taxon>Embryophyta</taxon>
        <taxon>Tracheophyta</taxon>
        <taxon>Spermatophyta</taxon>
        <taxon>Magnoliopsida</taxon>
        <taxon>Liliopsida</taxon>
        <taxon>Zingiberales</taxon>
        <taxon>Musaceae</taxon>
        <taxon>Ensete</taxon>
    </lineage>
</organism>
<reference evidence="1 2" key="1">
    <citation type="journal article" date="2014" name="Agronomy (Basel)">
        <title>A Draft Genome Sequence for Ensete ventricosum, the Drought-Tolerant Tree Against Hunger.</title>
        <authorList>
            <person name="Harrison J."/>
            <person name="Moore K.A."/>
            <person name="Paszkiewicz K."/>
            <person name="Jones T."/>
            <person name="Grant M."/>
            <person name="Ambacheew D."/>
            <person name="Muzemil S."/>
            <person name="Studholme D.J."/>
        </authorList>
    </citation>
    <scope>NUCLEOTIDE SEQUENCE [LARGE SCALE GENOMIC DNA]</scope>
</reference>
<gene>
    <name evidence="1" type="ORF">B296_00000007</name>
</gene>
<proteinExistence type="predicted"/>
<dbReference type="Proteomes" id="UP000287651">
    <property type="component" value="Unassembled WGS sequence"/>
</dbReference>
<protein>
    <submittedName>
        <fullName evidence="1">Uncharacterized protein</fullName>
    </submittedName>
</protein>
<evidence type="ECO:0000313" key="1">
    <source>
        <dbReference type="EMBL" id="RRT79227.1"/>
    </source>
</evidence>
<accession>A0A427ASV6</accession>